<sequence>MSLPAVSQAASRRVLSHNKRRKQIWRLASCEFAFAAREWVKAALPAAGPLPPTADSSLVAGSASGYHLFALTPDEGVEEIYASNSGQDTCLVDRLFSSSLVAIVTVAAPRESPLPPRCWSLVAGGVPAAVARCRGCTGTGYFRSRVNLAVALSGCTTPPRARRPRDNDRHQFYYKFAATLASLAVRLIAGEIIDARTARHSERPRTSLKSGRLRIGEVVTSDAASRRPCLSRDSLRIPSYANECTSIMYDNVNGAVSGPAPHRTWHVARGARPLITRLQLRLRCVQLLAASFLPLCFQTNSLPPRPRAPAARHVRLEYNLGICSAR</sequence>
<dbReference type="EMBL" id="CM046106">
    <property type="protein sequence ID" value="KAI8436381.1"/>
    <property type="molecule type" value="Genomic_DNA"/>
</dbReference>
<protein>
    <submittedName>
        <fullName evidence="1">Uncharacterized protein</fullName>
    </submittedName>
</protein>
<name>A0ACC0KJX5_CHOFU</name>
<evidence type="ECO:0000313" key="2">
    <source>
        <dbReference type="Proteomes" id="UP001064048"/>
    </source>
</evidence>
<keyword evidence="2" id="KW-1185">Reference proteome</keyword>
<comment type="caution">
    <text evidence="1">The sequence shown here is derived from an EMBL/GenBank/DDBJ whole genome shotgun (WGS) entry which is preliminary data.</text>
</comment>
<evidence type="ECO:0000313" key="1">
    <source>
        <dbReference type="EMBL" id="KAI8436381.1"/>
    </source>
</evidence>
<organism evidence="1 2">
    <name type="scientific">Choristoneura fumiferana</name>
    <name type="common">Spruce budworm moth</name>
    <name type="synonym">Archips fumiferana</name>
    <dbReference type="NCBI Taxonomy" id="7141"/>
    <lineage>
        <taxon>Eukaryota</taxon>
        <taxon>Metazoa</taxon>
        <taxon>Ecdysozoa</taxon>
        <taxon>Arthropoda</taxon>
        <taxon>Hexapoda</taxon>
        <taxon>Insecta</taxon>
        <taxon>Pterygota</taxon>
        <taxon>Neoptera</taxon>
        <taxon>Endopterygota</taxon>
        <taxon>Lepidoptera</taxon>
        <taxon>Glossata</taxon>
        <taxon>Ditrysia</taxon>
        <taxon>Tortricoidea</taxon>
        <taxon>Tortricidae</taxon>
        <taxon>Tortricinae</taxon>
        <taxon>Choristoneura</taxon>
    </lineage>
</organism>
<reference evidence="1 2" key="1">
    <citation type="journal article" date="2022" name="Genome Biol. Evol.">
        <title>The Spruce Budworm Genome: Reconstructing the Evolutionary History of Antifreeze Proteins.</title>
        <authorList>
            <person name="Beliveau C."/>
            <person name="Gagne P."/>
            <person name="Picq S."/>
            <person name="Vernygora O."/>
            <person name="Keeling C.I."/>
            <person name="Pinkney K."/>
            <person name="Doucet D."/>
            <person name="Wen F."/>
            <person name="Johnston J.S."/>
            <person name="Maaroufi H."/>
            <person name="Boyle B."/>
            <person name="Laroche J."/>
            <person name="Dewar K."/>
            <person name="Juretic N."/>
            <person name="Blackburn G."/>
            <person name="Nisole A."/>
            <person name="Brunet B."/>
            <person name="Brandao M."/>
            <person name="Lumley L."/>
            <person name="Duan J."/>
            <person name="Quan G."/>
            <person name="Lucarotti C.J."/>
            <person name="Roe A.D."/>
            <person name="Sperling F.A.H."/>
            <person name="Levesque R.C."/>
            <person name="Cusson M."/>
        </authorList>
    </citation>
    <scope>NUCLEOTIDE SEQUENCE [LARGE SCALE GENOMIC DNA]</scope>
    <source>
        <strain evidence="1">Glfc:IPQL:Cfum</strain>
    </source>
</reference>
<accession>A0ACC0KJX5</accession>
<proteinExistence type="predicted"/>
<dbReference type="Proteomes" id="UP001064048">
    <property type="component" value="Chromosome 6"/>
</dbReference>
<gene>
    <name evidence="1" type="ORF">MSG28_004402</name>
</gene>